<feature type="compositionally biased region" description="Low complexity" evidence="3">
    <location>
        <begin position="246"/>
        <end position="258"/>
    </location>
</feature>
<proteinExistence type="inferred from homology"/>
<dbReference type="Gene3D" id="1.10.10.1420">
    <property type="entry name" value="DNA replication factor Cdt1, C-terminal WH domain"/>
    <property type="match status" value="1"/>
</dbReference>
<name>A0AAN7QR32_9MYRT</name>
<dbReference type="GO" id="GO:0000278">
    <property type="term" value="P:mitotic cell cycle"/>
    <property type="evidence" value="ECO:0007669"/>
    <property type="project" value="TreeGrafter"/>
</dbReference>
<sequence length="549" mass="61508">MEFPDLAGTPCKSMKLSAPSSSGTKASGEASFNSKTPPLVNSNRIRNRGVTLSISEVRKAAECLRQSNEDDPVMETKSARKQILSWESPVKKPKGSDKLPEKYETLNRFFSSLDASIKLLRMRAAVPIFTVLSKQIECMSDRRFTYQHLAQLKYILPEVIEIKRDLVYDEQTSCMKPDLRITLNTRSVENDGNPGPQTSPVDLRKLFHTRLLDFIEAHPMGEEIPEESLPSPFNLTGHNKYSKETPSAISSSPSPQASRGDPSEFQAVKPSHFSQTFRRHFSQKIRKEVPAMPIPDKILEKNDPLDAKVGIYDTTLSSYSATAAKEINSLKEVSPERTSHVESTPVKCVSTPVSLMSSTPAIQPPPKRCCFSPEDGPANSLPSKLLRRLPRNRSLKFDSPLKSNMLEDQMSLADDSPCTDDVLDVITDDLVQSITEKERKAMEERDPAISQAKRRLEIIAELPKVFNAIYFIFQSSKRNVITRDELIYQITTSHLNVVDRKEVEEELDILKELVPEWISEQVASSGDTLFRINKGVSASDVRSLLADAK</sequence>
<dbReference type="PANTHER" id="PTHR28637:SF1">
    <property type="entry name" value="DNA REPLICATION FACTOR CDT1"/>
    <property type="match status" value="1"/>
</dbReference>
<dbReference type="InterPro" id="IPR038090">
    <property type="entry name" value="Cdt1_C_WH_dom_sf"/>
</dbReference>
<keyword evidence="6" id="KW-1185">Reference proteome</keyword>
<comment type="similarity">
    <text evidence="1">Belongs to the Cdt1 family.</text>
</comment>
<dbReference type="GO" id="GO:0070182">
    <property type="term" value="F:DNA polymerase binding"/>
    <property type="evidence" value="ECO:0007669"/>
    <property type="project" value="TreeGrafter"/>
</dbReference>
<dbReference type="GO" id="GO:0005634">
    <property type="term" value="C:nucleus"/>
    <property type="evidence" value="ECO:0007669"/>
    <property type="project" value="TreeGrafter"/>
</dbReference>
<evidence type="ECO:0000259" key="4">
    <source>
        <dbReference type="SMART" id="SM01075"/>
    </source>
</evidence>
<dbReference type="InterPro" id="IPR036390">
    <property type="entry name" value="WH_DNA-bd_sf"/>
</dbReference>
<evidence type="ECO:0000256" key="3">
    <source>
        <dbReference type="SAM" id="MobiDB-lite"/>
    </source>
</evidence>
<dbReference type="CDD" id="cd08674">
    <property type="entry name" value="Cdt1_m"/>
    <property type="match status" value="1"/>
</dbReference>
<dbReference type="GO" id="GO:0030174">
    <property type="term" value="P:regulation of DNA-templated DNA replication initiation"/>
    <property type="evidence" value="ECO:0007669"/>
    <property type="project" value="InterPro"/>
</dbReference>
<evidence type="ECO:0000313" key="6">
    <source>
        <dbReference type="Proteomes" id="UP001345219"/>
    </source>
</evidence>
<dbReference type="InterPro" id="IPR014939">
    <property type="entry name" value="CDT1_Gemini-bd-like"/>
</dbReference>
<dbReference type="Pfam" id="PF16679">
    <property type="entry name" value="CDT1_C"/>
    <property type="match status" value="1"/>
</dbReference>
<dbReference type="InterPro" id="IPR032054">
    <property type="entry name" value="Cdt1_C"/>
</dbReference>
<feature type="domain" description="CDT1 Geminin-binding" evidence="4">
    <location>
        <begin position="99"/>
        <end position="231"/>
    </location>
</feature>
<dbReference type="CDD" id="cd08767">
    <property type="entry name" value="Cdt1_c"/>
    <property type="match status" value="1"/>
</dbReference>
<dbReference type="GO" id="GO:0071163">
    <property type="term" value="P:DNA replication preinitiation complex assembly"/>
    <property type="evidence" value="ECO:0007669"/>
    <property type="project" value="InterPro"/>
</dbReference>
<organism evidence="5 6">
    <name type="scientific">Trapa incisa</name>
    <dbReference type="NCBI Taxonomy" id="236973"/>
    <lineage>
        <taxon>Eukaryota</taxon>
        <taxon>Viridiplantae</taxon>
        <taxon>Streptophyta</taxon>
        <taxon>Embryophyta</taxon>
        <taxon>Tracheophyta</taxon>
        <taxon>Spermatophyta</taxon>
        <taxon>Magnoliopsida</taxon>
        <taxon>eudicotyledons</taxon>
        <taxon>Gunneridae</taxon>
        <taxon>Pentapetalae</taxon>
        <taxon>rosids</taxon>
        <taxon>malvids</taxon>
        <taxon>Myrtales</taxon>
        <taxon>Lythraceae</taxon>
        <taxon>Trapa</taxon>
    </lineage>
</organism>
<dbReference type="AlphaFoldDB" id="A0AAN7QR32"/>
<evidence type="ECO:0000256" key="2">
    <source>
        <dbReference type="ARBA" id="ARBA00023306"/>
    </source>
</evidence>
<gene>
    <name evidence="5" type="ORF">SAY87_023403</name>
</gene>
<evidence type="ECO:0000313" key="5">
    <source>
        <dbReference type="EMBL" id="KAK4775442.1"/>
    </source>
</evidence>
<accession>A0AAN7QR32</accession>
<feature type="region of interest" description="Disordered" evidence="3">
    <location>
        <begin position="1"/>
        <end position="42"/>
    </location>
</feature>
<dbReference type="SMART" id="SM01075">
    <property type="entry name" value="CDT1"/>
    <property type="match status" value="1"/>
</dbReference>
<comment type="caution">
    <text evidence="5">The sequence shown here is derived from an EMBL/GenBank/DDBJ whole genome shotgun (WGS) entry which is preliminary data.</text>
</comment>
<dbReference type="GO" id="GO:0000076">
    <property type="term" value="P:DNA replication checkpoint signaling"/>
    <property type="evidence" value="ECO:0007669"/>
    <property type="project" value="TreeGrafter"/>
</dbReference>
<dbReference type="EMBL" id="JAXIOK010000003">
    <property type="protein sequence ID" value="KAK4775442.1"/>
    <property type="molecule type" value="Genomic_DNA"/>
</dbReference>
<dbReference type="Proteomes" id="UP001345219">
    <property type="component" value="Chromosome 18"/>
</dbReference>
<dbReference type="Pfam" id="PF08839">
    <property type="entry name" value="CDT1"/>
    <property type="match status" value="1"/>
</dbReference>
<reference evidence="5 6" key="1">
    <citation type="journal article" date="2023" name="Hortic Res">
        <title>Pangenome of water caltrop reveals structural variations and asymmetric subgenome divergence after allopolyploidization.</title>
        <authorList>
            <person name="Zhang X."/>
            <person name="Chen Y."/>
            <person name="Wang L."/>
            <person name="Yuan Y."/>
            <person name="Fang M."/>
            <person name="Shi L."/>
            <person name="Lu R."/>
            <person name="Comes H.P."/>
            <person name="Ma Y."/>
            <person name="Chen Y."/>
            <person name="Huang G."/>
            <person name="Zhou Y."/>
            <person name="Zheng Z."/>
            <person name="Qiu Y."/>
        </authorList>
    </citation>
    <scope>NUCLEOTIDE SEQUENCE [LARGE SCALE GENOMIC DNA]</scope>
    <source>
        <tissue evidence="5">Roots</tissue>
    </source>
</reference>
<dbReference type="GO" id="GO:0003677">
    <property type="term" value="F:DNA binding"/>
    <property type="evidence" value="ECO:0007669"/>
    <property type="project" value="InterPro"/>
</dbReference>
<dbReference type="SUPFAM" id="SSF46785">
    <property type="entry name" value="Winged helix' DNA-binding domain"/>
    <property type="match status" value="1"/>
</dbReference>
<dbReference type="PANTHER" id="PTHR28637">
    <property type="entry name" value="DNA REPLICATION FACTOR CDT1"/>
    <property type="match status" value="1"/>
</dbReference>
<feature type="region of interest" description="Disordered" evidence="3">
    <location>
        <begin position="225"/>
        <end position="273"/>
    </location>
</feature>
<evidence type="ECO:0000256" key="1">
    <source>
        <dbReference type="ARBA" id="ARBA00008356"/>
    </source>
</evidence>
<protein>
    <recommendedName>
        <fullName evidence="4">CDT1 Geminin-binding domain-containing protein</fullName>
    </recommendedName>
</protein>
<feature type="compositionally biased region" description="Polar residues" evidence="3">
    <location>
        <begin position="18"/>
        <end position="42"/>
    </location>
</feature>
<dbReference type="InterPro" id="IPR045173">
    <property type="entry name" value="Cdt1"/>
</dbReference>
<keyword evidence="2" id="KW-0131">Cell cycle</keyword>